<dbReference type="GO" id="GO:0016020">
    <property type="term" value="C:membrane"/>
    <property type="evidence" value="ECO:0007669"/>
    <property type="project" value="UniProtKB-SubCell"/>
</dbReference>
<proteinExistence type="predicted"/>
<evidence type="ECO:0000256" key="3">
    <source>
        <dbReference type="ARBA" id="ARBA00022989"/>
    </source>
</evidence>
<protein>
    <recommendedName>
        <fullName evidence="6">Holin</fullName>
    </recommendedName>
</protein>
<dbReference type="Pfam" id="PF04688">
    <property type="entry name" value="Holin_SPP1"/>
    <property type="match status" value="1"/>
</dbReference>
<keyword evidence="4" id="KW-0472">Membrane</keyword>
<dbReference type="EMBL" id="QWKH01000203">
    <property type="protein sequence ID" value="NBI35634.1"/>
    <property type="molecule type" value="Genomic_DNA"/>
</dbReference>
<evidence type="ECO:0000313" key="5">
    <source>
        <dbReference type="EMBL" id="NBI35634.1"/>
    </source>
</evidence>
<reference evidence="5" key="1">
    <citation type="submission" date="2018-08" db="EMBL/GenBank/DDBJ databases">
        <title>Murine metabolic-syndrome-specific gut microbial biobank.</title>
        <authorList>
            <person name="Liu C."/>
        </authorList>
    </citation>
    <scope>NUCLEOTIDE SEQUENCE [LARGE SCALE GENOMIC DNA]</scope>
    <source>
        <strain evidence="5">Z82</strain>
    </source>
</reference>
<comment type="caution">
    <text evidence="5">The sequence shown here is derived from an EMBL/GenBank/DDBJ whole genome shotgun (WGS) entry which is preliminary data.</text>
</comment>
<name>A0A7C9JFR6_9BACT</name>
<dbReference type="AlphaFoldDB" id="A0A7C9JFR6"/>
<comment type="subcellular location">
    <subcellularLocation>
        <location evidence="1">Membrane</location>
    </subcellularLocation>
</comment>
<evidence type="ECO:0000256" key="2">
    <source>
        <dbReference type="ARBA" id="ARBA00022692"/>
    </source>
</evidence>
<keyword evidence="3" id="KW-1133">Transmembrane helix</keyword>
<evidence type="ECO:0000256" key="4">
    <source>
        <dbReference type="ARBA" id="ARBA00023136"/>
    </source>
</evidence>
<evidence type="ECO:0000256" key="1">
    <source>
        <dbReference type="ARBA" id="ARBA00004370"/>
    </source>
</evidence>
<evidence type="ECO:0008006" key="6">
    <source>
        <dbReference type="Google" id="ProtNLM"/>
    </source>
</evidence>
<gene>
    <name evidence="5" type="ORF">D1639_11495</name>
</gene>
<accession>A0A7C9JFR6</accession>
<organism evidence="5">
    <name type="scientific">Muribaculaceae bacterium Z82</name>
    <dbReference type="NCBI Taxonomy" id="2304548"/>
    <lineage>
        <taxon>Bacteria</taxon>
        <taxon>Pseudomonadati</taxon>
        <taxon>Bacteroidota</taxon>
        <taxon>Bacteroidia</taxon>
        <taxon>Bacteroidales</taxon>
        <taxon>Muribaculaceae</taxon>
    </lineage>
</organism>
<keyword evidence="2" id="KW-0812">Transmembrane</keyword>
<dbReference type="InterPro" id="IPR006479">
    <property type="entry name" value="Holin"/>
</dbReference>
<dbReference type="PROSITE" id="PS51257">
    <property type="entry name" value="PROKAR_LIPOPROTEIN"/>
    <property type="match status" value="1"/>
</dbReference>
<sequence length="77" mass="7740">MAKERAKALCTLAAVLLSVGLVALIACGAVDGGAVTDAVAVVLAIGTSVVSWWRNNNMTEAAADAQEVLDALKGKGE</sequence>